<reference evidence="2" key="1">
    <citation type="submission" date="2023-03" db="EMBL/GenBank/DDBJ databases">
        <title>Massive genome expansion in bonnet fungi (Mycena s.s.) driven by repeated elements and novel gene families across ecological guilds.</title>
        <authorList>
            <consortium name="Lawrence Berkeley National Laboratory"/>
            <person name="Harder C.B."/>
            <person name="Miyauchi S."/>
            <person name="Viragh M."/>
            <person name="Kuo A."/>
            <person name="Thoen E."/>
            <person name="Andreopoulos B."/>
            <person name="Lu D."/>
            <person name="Skrede I."/>
            <person name="Drula E."/>
            <person name="Henrissat B."/>
            <person name="Morin E."/>
            <person name="Kohler A."/>
            <person name="Barry K."/>
            <person name="LaButti K."/>
            <person name="Morin E."/>
            <person name="Salamov A."/>
            <person name="Lipzen A."/>
            <person name="Mereny Z."/>
            <person name="Hegedus B."/>
            <person name="Baldrian P."/>
            <person name="Stursova M."/>
            <person name="Weitz H."/>
            <person name="Taylor A."/>
            <person name="Grigoriev I.V."/>
            <person name="Nagy L.G."/>
            <person name="Martin F."/>
            <person name="Kauserud H."/>
        </authorList>
    </citation>
    <scope>NUCLEOTIDE SEQUENCE</scope>
    <source>
        <strain evidence="2">9284</strain>
    </source>
</reference>
<dbReference type="EMBL" id="JARKIF010000039">
    <property type="protein sequence ID" value="KAJ7609644.1"/>
    <property type="molecule type" value="Genomic_DNA"/>
</dbReference>
<feature type="compositionally biased region" description="Acidic residues" evidence="1">
    <location>
        <begin position="51"/>
        <end position="60"/>
    </location>
</feature>
<gene>
    <name evidence="2" type="ORF">FB45DRAFT_876424</name>
</gene>
<feature type="region of interest" description="Disordered" evidence="1">
    <location>
        <begin position="74"/>
        <end position="103"/>
    </location>
</feature>
<feature type="region of interest" description="Disordered" evidence="1">
    <location>
        <begin position="1"/>
        <end position="60"/>
    </location>
</feature>
<comment type="caution">
    <text evidence="2">The sequence shown here is derived from an EMBL/GenBank/DDBJ whole genome shotgun (WGS) entry which is preliminary data.</text>
</comment>
<feature type="region of interest" description="Disordered" evidence="1">
    <location>
        <begin position="415"/>
        <end position="645"/>
    </location>
</feature>
<keyword evidence="3" id="KW-1185">Reference proteome</keyword>
<dbReference type="Proteomes" id="UP001221142">
    <property type="component" value="Unassembled WGS sequence"/>
</dbReference>
<feature type="compositionally biased region" description="Basic residues" evidence="1">
    <location>
        <begin position="426"/>
        <end position="437"/>
    </location>
</feature>
<feature type="compositionally biased region" description="Basic and acidic residues" evidence="1">
    <location>
        <begin position="510"/>
        <end position="524"/>
    </location>
</feature>
<evidence type="ECO:0000256" key="1">
    <source>
        <dbReference type="SAM" id="MobiDB-lite"/>
    </source>
</evidence>
<accession>A0AAD7B4I2</accession>
<feature type="compositionally biased region" description="Basic residues" evidence="1">
    <location>
        <begin position="76"/>
        <end position="99"/>
    </location>
</feature>
<proteinExistence type="predicted"/>
<feature type="compositionally biased region" description="Basic and acidic residues" evidence="1">
    <location>
        <begin position="534"/>
        <end position="553"/>
    </location>
</feature>
<feature type="compositionally biased region" description="Basic and acidic residues" evidence="1">
    <location>
        <begin position="488"/>
        <end position="499"/>
    </location>
</feature>
<organism evidence="2 3">
    <name type="scientific">Roridomyces roridus</name>
    <dbReference type="NCBI Taxonomy" id="1738132"/>
    <lineage>
        <taxon>Eukaryota</taxon>
        <taxon>Fungi</taxon>
        <taxon>Dikarya</taxon>
        <taxon>Basidiomycota</taxon>
        <taxon>Agaricomycotina</taxon>
        <taxon>Agaricomycetes</taxon>
        <taxon>Agaricomycetidae</taxon>
        <taxon>Agaricales</taxon>
        <taxon>Marasmiineae</taxon>
        <taxon>Mycenaceae</taxon>
        <taxon>Roridomyces</taxon>
    </lineage>
</organism>
<sequence>MPSSSTRPSPPPLPECSRSRSLSPDGSDDDVPPSRRPSSTKRRVVDLEPDKPEEDWVGNEDAALEDAALLEGMRTTSHRSRNRHLPAQPARKHSHRSRKGMYGVQTAKKAAKNRKLEGLYAELDMLNAQRELAAVELSKTYKMKVEEVRRRMMTSAIVKGSREKQIHNAKMSHIAELVNADLPRGEKLNSSQLNAHIANNRHLYDDYTEEEEAELLAKLEEKRTVKKSGARANNLSAKIVAKKTIAKIGQMMIALVQQTGVIGHAAFTRTHPHDKTGTYFVESEGGGDFLAHAFGKSAPDFMVMYEMWGMNRDKVTLANELLRLQKACRVIIMKGFLLVRGVTKAQMNYKDYIGAIVKKFGVGIVGWPQGVPFVTASKIGALPTIKKLHDALESGACHWRKLTPSEKARLIAQHEEMLENGEVTKTTRKGKGKGKGKKGVEEEGSDDDDEQEQEQQEDEGGADDDEEEEERPRTGKEKYARLEQLAVDARKRGKEEEKQRKLKAKAAAVKSKEQGGRKKADKSASTKPITKRVAAKEKAVQPRKRKDADEAVAKSRKRKAREADDDYEQPVKSTKRPKPKPAYKGANGTGAKDPTTTPASPPRETSPPPPPHKSTPASASTTSSGSTAKKVKRKGPPGVRGTFAGGVFKVYGKDDMI</sequence>
<feature type="compositionally biased region" description="Pro residues" evidence="1">
    <location>
        <begin position="599"/>
        <end position="613"/>
    </location>
</feature>
<evidence type="ECO:0000313" key="3">
    <source>
        <dbReference type="Proteomes" id="UP001221142"/>
    </source>
</evidence>
<feature type="compositionally biased region" description="Basic and acidic residues" evidence="1">
    <location>
        <begin position="470"/>
        <end position="481"/>
    </location>
</feature>
<name>A0AAD7B4I2_9AGAR</name>
<feature type="compositionally biased region" description="Low complexity" evidence="1">
    <location>
        <begin position="614"/>
        <end position="628"/>
    </location>
</feature>
<feature type="compositionally biased region" description="Acidic residues" evidence="1">
    <location>
        <begin position="442"/>
        <end position="469"/>
    </location>
</feature>
<feature type="compositionally biased region" description="Low complexity" evidence="1">
    <location>
        <begin position="15"/>
        <end position="25"/>
    </location>
</feature>
<evidence type="ECO:0000313" key="2">
    <source>
        <dbReference type="EMBL" id="KAJ7609644.1"/>
    </source>
</evidence>
<dbReference type="AlphaFoldDB" id="A0AAD7B4I2"/>
<protein>
    <submittedName>
        <fullName evidence="2">Uncharacterized protein</fullName>
    </submittedName>
</protein>